<organism evidence="8 9">
    <name type="scientific">Sulfobacillus harzensis</name>
    <dbReference type="NCBI Taxonomy" id="2729629"/>
    <lineage>
        <taxon>Bacteria</taxon>
        <taxon>Bacillati</taxon>
        <taxon>Bacillota</taxon>
        <taxon>Clostridia</taxon>
        <taxon>Eubacteriales</taxon>
        <taxon>Clostridiales Family XVII. Incertae Sedis</taxon>
        <taxon>Sulfobacillus</taxon>
    </lineage>
</organism>
<keyword evidence="3 6" id="KW-0862">Zinc</keyword>
<comment type="caution">
    <text evidence="8">The sequence shown here is derived from an EMBL/GenBank/DDBJ whole genome shotgun (WGS) entry which is preliminary data.</text>
</comment>
<dbReference type="Gene3D" id="3.40.50.720">
    <property type="entry name" value="NAD(P)-binding Rossmann-like Domain"/>
    <property type="match status" value="1"/>
</dbReference>
<evidence type="ECO:0000256" key="2">
    <source>
        <dbReference type="ARBA" id="ARBA00022723"/>
    </source>
</evidence>
<protein>
    <submittedName>
        <fullName evidence="8">Alcohol dehydrogenase catalytic domain-containing protein</fullName>
    </submittedName>
</protein>
<dbReference type="Proteomes" id="UP000533476">
    <property type="component" value="Unassembled WGS sequence"/>
</dbReference>
<sequence>MPLKISAAVLFDYGRPVEVADLSLDDPGPGEVLVEMRASGVCHSDWHAVTGHLPLPVPLVLGHEGAGIVRTIGSGVTRVAPGDRVVLSWLPSCGQCPRCVDGQPELCESANDAAVNGYLPTGATRVTTTNGAAVSVFSSTGTLADYVVISEASAIPVPGAMPFDEASLLGCAVQTGIGAAFRAPIRPGDAVLVIGVGGVGLNIVQGARIRGAARIIAVDPSEANRQLARELGATEVVNPDDGNPLLQVLDLTGDVGVDVAFDAVGRADLLALAFNAARKGGTAVAVGVPEPNDSVALNAFAFVSQEKTLTGS</sequence>
<dbReference type="InterPro" id="IPR011032">
    <property type="entry name" value="GroES-like_sf"/>
</dbReference>
<name>A0A7Y0Q490_9FIRM</name>
<dbReference type="GO" id="GO:0046294">
    <property type="term" value="P:formaldehyde catabolic process"/>
    <property type="evidence" value="ECO:0007669"/>
    <property type="project" value="TreeGrafter"/>
</dbReference>
<dbReference type="SUPFAM" id="SSF50129">
    <property type="entry name" value="GroES-like"/>
    <property type="match status" value="1"/>
</dbReference>
<dbReference type="PROSITE" id="PS00059">
    <property type="entry name" value="ADH_ZINC"/>
    <property type="match status" value="1"/>
</dbReference>
<evidence type="ECO:0000256" key="4">
    <source>
        <dbReference type="ARBA" id="ARBA00023002"/>
    </source>
</evidence>
<dbReference type="SUPFAM" id="SSF51735">
    <property type="entry name" value="NAD(P)-binding Rossmann-fold domains"/>
    <property type="match status" value="1"/>
</dbReference>
<evidence type="ECO:0000313" key="8">
    <source>
        <dbReference type="EMBL" id="NMP24377.1"/>
    </source>
</evidence>
<accession>A0A7Y0Q490</accession>
<evidence type="ECO:0000256" key="3">
    <source>
        <dbReference type="ARBA" id="ARBA00022833"/>
    </source>
</evidence>
<evidence type="ECO:0000259" key="7">
    <source>
        <dbReference type="SMART" id="SM00829"/>
    </source>
</evidence>
<reference evidence="8 9" key="1">
    <citation type="submission" date="2020-04" db="EMBL/GenBank/DDBJ databases">
        <authorList>
            <person name="Zhang R."/>
            <person name="Schippers A."/>
        </authorList>
    </citation>
    <scope>NUCLEOTIDE SEQUENCE [LARGE SCALE GENOMIC DNA]</scope>
    <source>
        <strain evidence="8 9">DSM 109850</strain>
    </source>
</reference>
<dbReference type="RefSeq" id="WP_169102445.1">
    <property type="nucleotide sequence ID" value="NZ_JABBVZ010000105.1"/>
</dbReference>
<evidence type="ECO:0000313" key="9">
    <source>
        <dbReference type="Proteomes" id="UP000533476"/>
    </source>
</evidence>
<dbReference type="InterPro" id="IPR002328">
    <property type="entry name" value="ADH_Zn_CS"/>
</dbReference>
<dbReference type="InterPro" id="IPR013154">
    <property type="entry name" value="ADH-like_N"/>
</dbReference>
<keyword evidence="2 6" id="KW-0479">Metal-binding</keyword>
<dbReference type="AlphaFoldDB" id="A0A7Y0Q490"/>
<evidence type="ECO:0000256" key="5">
    <source>
        <dbReference type="ARBA" id="ARBA00023027"/>
    </source>
</evidence>
<comment type="cofactor">
    <cofactor evidence="1 6">
        <name>Zn(2+)</name>
        <dbReference type="ChEBI" id="CHEBI:29105"/>
    </cofactor>
</comment>
<dbReference type="Gene3D" id="3.90.180.10">
    <property type="entry name" value="Medium-chain alcohol dehydrogenases, catalytic domain"/>
    <property type="match status" value="1"/>
</dbReference>
<dbReference type="FunFam" id="3.40.50.720:FF:000003">
    <property type="entry name" value="S-(hydroxymethyl)glutathione dehydrogenase"/>
    <property type="match status" value="1"/>
</dbReference>
<dbReference type="Pfam" id="PF08240">
    <property type="entry name" value="ADH_N"/>
    <property type="match status" value="1"/>
</dbReference>
<dbReference type="GO" id="GO:0051903">
    <property type="term" value="F:S-(hydroxymethyl)glutathione dehydrogenase [NAD(P)+] activity"/>
    <property type="evidence" value="ECO:0007669"/>
    <property type="project" value="TreeGrafter"/>
</dbReference>
<keyword evidence="4" id="KW-0560">Oxidoreductase</keyword>
<dbReference type="EMBL" id="JABBVZ010000105">
    <property type="protein sequence ID" value="NMP24377.1"/>
    <property type="molecule type" value="Genomic_DNA"/>
</dbReference>
<comment type="similarity">
    <text evidence="6">Belongs to the zinc-containing alcohol dehydrogenase family.</text>
</comment>
<keyword evidence="5" id="KW-0520">NAD</keyword>
<dbReference type="InterPro" id="IPR020843">
    <property type="entry name" value="ER"/>
</dbReference>
<feature type="domain" description="Enoyl reductase (ER)" evidence="7">
    <location>
        <begin position="14"/>
        <end position="309"/>
    </location>
</feature>
<gene>
    <name evidence="8" type="ORF">HIJ39_18765</name>
</gene>
<keyword evidence="9" id="KW-1185">Reference proteome</keyword>
<dbReference type="PANTHER" id="PTHR43880:SF12">
    <property type="entry name" value="ALCOHOL DEHYDROGENASE CLASS-3"/>
    <property type="match status" value="1"/>
</dbReference>
<proteinExistence type="inferred from homology"/>
<dbReference type="SMART" id="SM00829">
    <property type="entry name" value="PKS_ER"/>
    <property type="match status" value="1"/>
</dbReference>
<evidence type="ECO:0000256" key="1">
    <source>
        <dbReference type="ARBA" id="ARBA00001947"/>
    </source>
</evidence>
<dbReference type="GO" id="GO:0008270">
    <property type="term" value="F:zinc ion binding"/>
    <property type="evidence" value="ECO:0007669"/>
    <property type="project" value="InterPro"/>
</dbReference>
<dbReference type="Pfam" id="PF00107">
    <property type="entry name" value="ADH_zinc_N"/>
    <property type="match status" value="1"/>
</dbReference>
<dbReference type="InterPro" id="IPR013149">
    <property type="entry name" value="ADH-like_C"/>
</dbReference>
<dbReference type="InterPro" id="IPR036291">
    <property type="entry name" value="NAD(P)-bd_dom_sf"/>
</dbReference>
<dbReference type="GO" id="GO:0005829">
    <property type="term" value="C:cytosol"/>
    <property type="evidence" value="ECO:0007669"/>
    <property type="project" value="TreeGrafter"/>
</dbReference>
<evidence type="ECO:0000256" key="6">
    <source>
        <dbReference type="RuleBase" id="RU361277"/>
    </source>
</evidence>
<dbReference type="PANTHER" id="PTHR43880">
    <property type="entry name" value="ALCOHOL DEHYDROGENASE"/>
    <property type="match status" value="1"/>
</dbReference>